<evidence type="ECO:0000313" key="5">
    <source>
        <dbReference type="Proteomes" id="UP001058860"/>
    </source>
</evidence>
<keyword evidence="5" id="KW-1185">Reference proteome</keyword>
<dbReference type="RefSeq" id="WP_353863589.1">
    <property type="nucleotide sequence ID" value="NZ_CP088295.1"/>
</dbReference>
<organism evidence="4 5">
    <name type="scientific">Svornostia abyssi</name>
    <dbReference type="NCBI Taxonomy" id="2898438"/>
    <lineage>
        <taxon>Bacteria</taxon>
        <taxon>Bacillati</taxon>
        <taxon>Actinomycetota</taxon>
        <taxon>Thermoleophilia</taxon>
        <taxon>Solirubrobacterales</taxon>
        <taxon>Baekduiaceae</taxon>
        <taxon>Svornostia</taxon>
    </lineage>
</organism>
<evidence type="ECO:0000313" key="4">
    <source>
        <dbReference type="EMBL" id="UUY03074.1"/>
    </source>
</evidence>
<dbReference type="NCBIfam" id="TIGR00621">
    <property type="entry name" value="ssb"/>
    <property type="match status" value="1"/>
</dbReference>
<dbReference type="InterPro" id="IPR000424">
    <property type="entry name" value="Primosome_PriB/ssb"/>
</dbReference>
<gene>
    <name evidence="4" type="ORF">LRS13_20715</name>
</gene>
<dbReference type="InterPro" id="IPR011344">
    <property type="entry name" value="ssDNA-bd"/>
</dbReference>
<proteinExistence type="predicted"/>
<dbReference type="CDD" id="cd04496">
    <property type="entry name" value="SSB_OBF"/>
    <property type="match status" value="1"/>
</dbReference>
<dbReference type="SUPFAM" id="SSF50249">
    <property type="entry name" value="Nucleic acid-binding proteins"/>
    <property type="match status" value="1"/>
</dbReference>
<protein>
    <recommendedName>
        <fullName evidence="2 3">Single-stranded DNA-binding protein</fullName>
    </recommendedName>
</protein>
<dbReference type="GO" id="GO:0003677">
    <property type="term" value="F:DNA binding"/>
    <property type="evidence" value="ECO:0007669"/>
    <property type="project" value="UniProtKB-KW"/>
</dbReference>
<evidence type="ECO:0000256" key="2">
    <source>
        <dbReference type="PIRNR" id="PIRNR002070"/>
    </source>
</evidence>
<dbReference type="PIRSF" id="PIRSF002070">
    <property type="entry name" value="SSB"/>
    <property type="match status" value="1"/>
</dbReference>
<evidence type="ECO:0000256" key="1">
    <source>
        <dbReference type="ARBA" id="ARBA00023125"/>
    </source>
</evidence>
<dbReference type="InterPro" id="IPR012340">
    <property type="entry name" value="NA-bd_OB-fold"/>
</dbReference>
<evidence type="ECO:0000256" key="3">
    <source>
        <dbReference type="RuleBase" id="RU000524"/>
    </source>
</evidence>
<dbReference type="Proteomes" id="UP001058860">
    <property type="component" value="Chromosome"/>
</dbReference>
<reference evidence="5" key="1">
    <citation type="submission" date="2021-11" db="EMBL/GenBank/DDBJ databases">
        <title>Cultivation dependent microbiological survey of springs from the worlds oldest radium mine currently devoted to the extraction of radon-saturated water.</title>
        <authorList>
            <person name="Kapinusova G."/>
            <person name="Smrhova T."/>
            <person name="Strejcek M."/>
            <person name="Suman J."/>
            <person name="Jani K."/>
            <person name="Pajer P."/>
            <person name="Uhlik O."/>
        </authorList>
    </citation>
    <scope>NUCLEOTIDE SEQUENCE [LARGE SCALE GENOMIC DNA]</scope>
    <source>
        <strain evidence="5">J379</strain>
    </source>
</reference>
<dbReference type="PROSITE" id="PS50935">
    <property type="entry name" value="SSB"/>
    <property type="match status" value="1"/>
</dbReference>
<dbReference type="EMBL" id="CP088295">
    <property type="protein sequence ID" value="UUY03074.1"/>
    <property type="molecule type" value="Genomic_DNA"/>
</dbReference>
<accession>A0ABY5PEG4</accession>
<name>A0ABY5PEG4_9ACTN</name>
<dbReference type="Pfam" id="PF00436">
    <property type="entry name" value="SSB"/>
    <property type="match status" value="1"/>
</dbReference>
<dbReference type="Gene3D" id="2.40.50.140">
    <property type="entry name" value="Nucleic acid-binding proteins"/>
    <property type="match status" value="1"/>
</dbReference>
<sequence length="114" mass="12256">MSITGRLTKDPELRSLPGGETKVCELRLAVDGMGRGQEVGYIDVLSYGASGEAAATVLKQGWLVGVAGRLEFNEWTDKDSDAKRSKYTVVGHIEFLNAPREAGDREPAVDGVAF</sequence>
<keyword evidence="1 2" id="KW-0238">DNA-binding</keyword>